<dbReference type="InterPro" id="IPR000845">
    <property type="entry name" value="Nucleoside_phosphorylase_d"/>
</dbReference>
<sequence>MLLENFDAHGSEIIQPTQLFQPLNDFPKIIIATFFGDLFRKFVSDNKLEKIINLGSINGNMNVYRYHLDGIDLGIIMAPIGAPSCVARLEELNALGAKHFITFGTCGVLDSTIDRGQIVIPTTAIRDEGTSYHYQPASDEIAIDSASLAILRSTFIKNNISFEEGKTWSTDAFYRETTQKFVERKNAGCKFVDMETSAIFAWSKFRKVSAYPFFTTADNLDSSEWERRSDFEINIPTSLKVAFCIAKEIVEGERIE</sequence>
<reference evidence="6" key="1">
    <citation type="submission" date="2016-12" db="EMBL/GenBank/DDBJ databases">
        <authorList>
            <person name="Jung M.Y."/>
            <person name="Lee S.H."/>
        </authorList>
    </citation>
    <scope>NUCLEOTIDE SEQUENCE [LARGE SCALE GENOMIC DNA]</scope>
    <source>
        <strain evidence="6">WiKim39</strain>
    </source>
</reference>
<dbReference type="RefSeq" id="WP_076617476.1">
    <property type="nucleotide sequence ID" value="NZ_CP019323.1"/>
</dbReference>
<feature type="domain" description="Nucleoside phosphorylase" evidence="4">
    <location>
        <begin position="29"/>
        <end position="249"/>
    </location>
</feature>
<dbReference type="STRING" id="1847728.BTM29_10795"/>
<dbReference type="EC" id="2.4.2.3" evidence="1"/>
<comment type="catalytic activity">
    <reaction evidence="3">
        <text>uridine + phosphate = alpha-D-ribose 1-phosphate + uracil</text>
        <dbReference type="Rhea" id="RHEA:24388"/>
        <dbReference type="ChEBI" id="CHEBI:16704"/>
        <dbReference type="ChEBI" id="CHEBI:17568"/>
        <dbReference type="ChEBI" id="CHEBI:43474"/>
        <dbReference type="ChEBI" id="CHEBI:57720"/>
        <dbReference type="EC" id="2.4.2.3"/>
    </reaction>
</comment>
<dbReference type="AlphaFoldDB" id="A0A1P8Q577"/>
<dbReference type="PANTHER" id="PTHR43691">
    <property type="entry name" value="URIDINE PHOSPHORYLASE"/>
    <property type="match status" value="1"/>
</dbReference>
<dbReference type="Gene3D" id="3.40.50.1580">
    <property type="entry name" value="Nucleoside phosphorylase domain"/>
    <property type="match status" value="1"/>
</dbReference>
<dbReference type="OrthoDB" id="7945729at2"/>
<dbReference type="EMBL" id="CP019323">
    <property type="protein sequence ID" value="APX73007.1"/>
    <property type="molecule type" value="Genomic_DNA"/>
</dbReference>
<accession>A0A1P8Q577</accession>
<dbReference type="GO" id="GO:0005829">
    <property type="term" value="C:cytosol"/>
    <property type="evidence" value="ECO:0007669"/>
    <property type="project" value="TreeGrafter"/>
</dbReference>
<keyword evidence="6" id="KW-1185">Reference proteome</keyword>
<evidence type="ECO:0000313" key="5">
    <source>
        <dbReference type="EMBL" id="APX73007.1"/>
    </source>
</evidence>
<dbReference type="PANTHER" id="PTHR43691:SF11">
    <property type="entry name" value="FI09636P-RELATED"/>
    <property type="match status" value="1"/>
</dbReference>
<protein>
    <recommendedName>
        <fullName evidence="2">Uridine phosphorylase</fullName>
        <ecNumber evidence="1">2.4.2.3</ecNumber>
    </recommendedName>
</protein>
<organism evidence="5 6">
    <name type="scientific">Companilactobacillus allii</name>
    <dbReference type="NCBI Taxonomy" id="1847728"/>
    <lineage>
        <taxon>Bacteria</taxon>
        <taxon>Bacillati</taxon>
        <taxon>Bacillota</taxon>
        <taxon>Bacilli</taxon>
        <taxon>Lactobacillales</taxon>
        <taxon>Lactobacillaceae</taxon>
        <taxon>Companilactobacillus</taxon>
    </lineage>
</organism>
<dbReference type="SUPFAM" id="SSF53167">
    <property type="entry name" value="Purine and uridine phosphorylases"/>
    <property type="match status" value="1"/>
</dbReference>
<dbReference type="GO" id="GO:0004850">
    <property type="term" value="F:uridine phosphorylase activity"/>
    <property type="evidence" value="ECO:0007669"/>
    <property type="project" value="UniProtKB-EC"/>
</dbReference>
<evidence type="ECO:0000259" key="4">
    <source>
        <dbReference type="Pfam" id="PF01048"/>
    </source>
</evidence>
<proteinExistence type="predicted"/>
<dbReference type="Pfam" id="PF01048">
    <property type="entry name" value="PNP_UDP_1"/>
    <property type="match status" value="1"/>
</dbReference>
<dbReference type="GO" id="GO:0006152">
    <property type="term" value="P:purine nucleoside catabolic process"/>
    <property type="evidence" value="ECO:0007669"/>
    <property type="project" value="TreeGrafter"/>
</dbReference>
<dbReference type="GO" id="GO:0004731">
    <property type="term" value="F:purine-nucleoside phosphorylase activity"/>
    <property type="evidence" value="ECO:0007669"/>
    <property type="project" value="TreeGrafter"/>
</dbReference>
<evidence type="ECO:0000256" key="3">
    <source>
        <dbReference type="ARBA" id="ARBA00048447"/>
    </source>
</evidence>
<gene>
    <name evidence="5" type="ORF">BTM29_10795</name>
</gene>
<evidence type="ECO:0000256" key="1">
    <source>
        <dbReference type="ARBA" id="ARBA00011888"/>
    </source>
</evidence>
<dbReference type="Proteomes" id="UP000187499">
    <property type="component" value="Chromosome"/>
</dbReference>
<dbReference type="CDD" id="cd09007">
    <property type="entry name" value="NP-I_spr0068"/>
    <property type="match status" value="1"/>
</dbReference>
<evidence type="ECO:0000256" key="2">
    <source>
        <dbReference type="ARBA" id="ARBA00021980"/>
    </source>
</evidence>
<evidence type="ECO:0000313" key="6">
    <source>
        <dbReference type="Proteomes" id="UP000187499"/>
    </source>
</evidence>
<dbReference type="KEGG" id="lalw:BTM29_10795"/>
<name>A0A1P8Q577_9LACO</name>
<dbReference type="InterPro" id="IPR035994">
    <property type="entry name" value="Nucleoside_phosphorylase_sf"/>
</dbReference>